<protein>
    <submittedName>
        <fullName evidence="1">Uncharacterized protein</fullName>
    </submittedName>
</protein>
<dbReference type="GeneID" id="96873137"/>
<dbReference type="AlphaFoldDB" id="A0A1C7FAN3"/>
<dbReference type="EMBL" id="CP016414">
    <property type="protein sequence ID" value="ANU37006.1"/>
    <property type="molecule type" value="Genomic_DNA"/>
</dbReference>
<gene>
    <name evidence="1" type="ORF">VSVS05_01881</name>
</gene>
<proteinExistence type="predicted"/>
<organism evidence="1 2">
    <name type="scientific">Vibrio scophthalmi</name>
    <dbReference type="NCBI Taxonomy" id="45658"/>
    <lineage>
        <taxon>Bacteria</taxon>
        <taxon>Pseudomonadati</taxon>
        <taxon>Pseudomonadota</taxon>
        <taxon>Gammaproteobacteria</taxon>
        <taxon>Vibrionales</taxon>
        <taxon>Vibrionaceae</taxon>
        <taxon>Vibrio</taxon>
    </lineage>
</organism>
<evidence type="ECO:0000313" key="2">
    <source>
        <dbReference type="Proteomes" id="UP000092528"/>
    </source>
</evidence>
<evidence type="ECO:0000313" key="1">
    <source>
        <dbReference type="EMBL" id="ANU37006.1"/>
    </source>
</evidence>
<reference evidence="1 2" key="1">
    <citation type="submission" date="2016-07" db="EMBL/GenBank/DDBJ databases">
        <title>Genome sequencing of Vibrio scophthalmi strain VS-05, an isolated from Paralichthys olivaceus.</title>
        <authorList>
            <person name="Han H.-J."/>
        </authorList>
    </citation>
    <scope>NUCLEOTIDE SEQUENCE [LARGE SCALE GENOMIC DNA]</scope>
    <source>
        <strain evidence="1 2">VS-05</strain>
    </source>
</reference>
<keyword evidence="2" id="KW-1185">Reference proteome</keyword>
<sequence length="177" mass="19878">MSLETGQERHSTFRLWVYDHIDFTKSCKSEAAKIKNIKEELDLTCLTISEEGILDFLTHISNQTGAFAPQTLADTLGFPNRDSVRKSKSIQSDLKLLLDYLVLNEHLQVPKDKKGSNVKGKVPSTSKSNINNQVLIAENEMLKAKIAHLESKLESRGKAGRLADVMTKHGVIFFEKH</sequence>
<dbReference type="RefSeq" id="WP_065545549.1">
    <property type="nucleotide sequence ID" value="NZ_CP016414.1"/>
</dbReference>
<accession>A0A1C7FAN3</accession>
<name>A0A1C7FAN3_9VIBR</name>
<dbReference type="Proteomes" id="UP000092528">
    <property type="component" value="Chromosome 1"/>
</dbReference>